<keyword evidence="2" id="KW-1185">Reference proteome</keyword>
<reference evidence="1 2" key="1">
    <citation type="journal article" date="2022" name="DNA Res.">
        <title>Chromosomal-level genome assembly of the orchid tree Bauhinia variegata (Leguminosae; Cercidoideae) supports the allotetraploid origin hypothesis of Bauhinia.</title>
        <authorList>
            <person name="Zhong Y."/>
            <person name="Chen Y."/>
            <person name="Zheng D."/>
            <person name="Pang J."/>
            <person name="Liu Y."/>
            <person name="Luo S."/>
            <person name="Meng S."/>
            <person name="Qian L."/>
            <person name="Wei D."/>
            <person name="Dai S."/>
            <person name="Zhou R."/>
        </authorList>
    </citation>
    <scope>NUCLEOTIDE SEQUENCE [LARGE SCALE GENOMIC DNA]</scope>
    <source>
        <strain evidence="1">BV-YZ2020</strain>
    </source>
</reference>
<proteinExistence type="predicted"/>
<dbReference type="Proteomes" id="UP000828941">
    <property type="component" value="Chromosome 5"/>
</dbReference>
<protein>
    <submittedName>
        <fullName evidence="1">Uncharacterized protein</fullName>
    </submittedName>
</protein>
<organism evidence="1 2">
    <name type="scientific">Bauhinia variegata</name>
    <name type="common">Purple orchid tree</name>
    <name type="synonym">Phanera variegata</name>
    <dbReference type="NCBI Taxonomy" id="167791"/>
    <lineage>
        <taxon>Eukaryota</taxon>
        <taxon>Viridiplantae</taxon>
        <taxon>Streptophyta</taxon>
        <taxon>Embryophyta</taxon>
        <taxon>Tracheophyta</taxon>
        <taxon>Spermatophyta</taxon>
        <taxon>Magnoliopsida</taxon>
        <taxon>eudicotyledons</taxon>
        <taxon>Gunneridae</taxon>
        <taxon>Pentapetalae</taxon>
        <taxon>rosids</taxon>
        <taxon>fabids</taxon>
        <taxon>Fabales</taxon>
        <taxon>Fabaceae</taxon>
        <taxon>Cercidoideae</taxon>
        <taxon>Cercideae</taxon>
        <taxon>Bauhiniinae</taxon>
        <taxon>Bauhinia</taxon>
    </lineage>
</organism>
<accession>A0ACB9PB70</accession>
<evidence type="ECO:0000313" key="2">
    <source>
        <dbReference type="Proteomes" id="UP000828941"/>
    </source>
</evidence>
<gene>
    <name evidence="1" type="ORF">L6164_012332</name>
</gene>
<comment type="caution">
    <text evidence="1">The sequence shown here is derived from an EMBL/GenBank/DDBJ whole genome shotgun (WGS) entry which is preliminary data.</text>
</comment>
<name>A0ACB9PB70_BAUVA</name>
<evidence type="ECO:0000313" key="1">
    <source>
        <dbReference type="EMBL" id="KAI4345184.1"/>
    </source>
</evidence>
<sequence length="82" mass="9298">MEAPREQLQRGRVPEYNPYRPCYFLEQMVEAISKCLGLEPAAAREENPPAKTADIITSRALRRPRRPPLTSGRGGQINRASY</sequence>
<dbReference type="EMBL" id="CM039430">
    <property type="protein sequence ID" value="KAI4345184.1"/>
    <property type="molecule type" value="Genomic_DNA"/>
</dbReference>